<proteinExistence type="predicted"/>
<sequence length="67" mass="8362">MRERREVPRSIRYEEYLLAIAQTLTRRHRPMWSWTRWRYVCKCGNELPCRQRHRVPINRGHWPGEGE</sequence>
<dbReference type="AlphaFoldDB" id="A0A1C4VXX5"/>
<gene>
    <name evidence="1" type="ORF">GA0070558_11227</name>
</gene>
<name>A0A1C4VXX5_9ACTN</name>
<protein>
    <submittedName>
        <fullName evidence="1">Uncharacterized protein</fullName>
    </submittedName>
</protein>
<dbReference type="EMBL" id="FMCW01000012">
    <property type="protein sequence ID" value="SCE88854.1"/>
    <property type="molecule type" value="Genomic_DNA"/>
</dbReference>
<dbReference type="Proteomes" id="UP000199375">
    <property type="component" value="Unassembled WGS sequence"/>
</dbReference>
<evidence type="ECO:0000313" key="2">
    <source>
        <dbReference type="Proteomes" id="UP000199375"/>
    </source>
</evidence>
<evidence type="ECO:0000313" key="1">
    <source>
        <dbReference type="EMBL" id="SCE88854.1"/>
    </source>
</evidence>
<reference evidence="1 2" key="1">
    <citation type="submission" date="2016-06" db="EMBL/GenBank/DDBJ databases">
        <authorList>
            <person name="Kjaerup R.B."/>
            <person name="Dalgaard T.S."/>
            <person name="Juul-Madsen H.R."/>
        </authorList>
    </citation>
    <scope>NUCLEOTIDE SEQUENCE [LARGE SCALE GENOMIC DNA]</scope>
    <source>
        <strain evidence="1 2">DSM 45626</strain>
    </source>
</reference>
<accession>A0A1C4VXX5</accession>
<organism evidence="1 2">
    <name type="scientific">Micromonospora haikouensis</name>
    <dbReference type="NCBI Taxonomy" id="686309"/>
    <lineage>
        <taxon>Bacteria</taxon>
        <taxon>Bacillati</taxon>
        <taxon>Actinomycetota</taxon>
        <taxon>Actinomycetes</taxon>
        <taxon>Micromonosporales</taxon>
        <taxon>Micromonosporaceae</taxon>
        <taxon>Micromonospora</taxon>
    </lineage>
</organism>